<sequence>MCTQAPVNAGRESERGRRRKRKRSVSIVKQRAAPADETRRLRTRSPSMIGRLSGGRLAQKCARER</sequence>
<protein>
    <submittedName>
        <fullName evidence="2">Uncharacterized protein</fullName>
    </submittedName>
</protein>
<organism evidence="2 3">
    <name type="scientific">Trichinella pseudospiralis</name>
    <name type="common">Parasitic roundworm</name>
    <dbReference type="NCBI Taxonomy" id="6337"/>
    <lineage>
        <taxon>Eukaryota</taxon>
        <taxon>Metazoa</taxon>
        <taxon>Ecdysozoa</taxon>
        <taxon>Nematoda</taxon>
        <taxon>Enoplea</taxon>
        <taxon>Dorylaimia</taxon>
        <taxon>Trichinellida</taxon>
        <taxon>Trichinellidae</taxon>
        <taxon>Trichinella</taxon>
    </lineage>
</organism>
<dbReference type="AlphaFoldDB" id="A0A0V0YCM8"/>
<feature type="region of interest" description="Disordered" evidence="1">
    <location>
        <begin position="1"/>
        <end position="40"/>
    </location>
</feature>
<gene>
    <name evidence="2" type="ORF">T4E_4740</name>
</gene>
<evidence type="ECO:0000256" key="1">
    <source>
        <dbReference type="SAM" id="MobiDB-lite"/>
    </source>
</evidence>
<name>A0A0V0YCM8_TRIPS</name>
<evidence type="ECO:0000313" key="3">
    <source>
        <dbReference type="Proteomes" id="UP000054815"/>
    </source>
</evidence>
<comment type="caution">
    <text evidence="2">The sequence shown here is derived from an EMBL/GenBank/DDBJ whole genome shotgun (WGS) entry which is preliminary data.</text>
</comment>
<dbReference type="EMBL" id="JYDU01000025">
    <property type="protein sequence ID" value="KRX97983.1"/>
    <property type="molecule type" value="Genomic_DNA"/>
</dbReference>
<reference evidence="2 3" key="1">
    <citation type="submission" date="2015-01" db="EMBL/GenBank/DDBJ databases">
        <title>Evolution of Trichinella species and genotypes.</title>
        <authorList>
            <person name="Korhonen P.K."/>
            <person name="Edoardo P."/>
            <person name="Giuseppe L.R."/>
            <person name="Gasser R.B."/>
        </authorList>
    </citation>
    <scope>NUCLEOTIDE SEQUENCE [LARGE SCALE GENOMIC DNA]</scope>
    <source>
        <strain evidence="2">ISS141</strain>
    </source>
</reference>
<accession>A0A0V0YCM8</accession>
<evidence type="ECO:0000313" key="2">
    <source>
        <dbReference type="EMBL" id="KRX97983.1"/>
    </source>
</evidence>
<proteinExistence type="predicted"/>
<dbReference type="Proteomes" id="UP000054815">
    <property type="component" value="Unassembled WGS sequence"/>
</dbReference>